<evidence type="ECO:0000259" key="10">
    <source>
        <dbReference type="PROSITE" id="PS51762"/>
    </source>
</evidence>
<feature type="active site" description="Nucleophile" evidence="8">
    <location>
        <position position="144"/>
    </location>
</feature>
<dbReference type="GO" id="GO:0004553">
    <property type="term" value="F:hydrolase activity, hydrolyzing O-glycosyl compounds"/>
    <property type="evidence" value="ECO:0007669"/>
    <property type="project" value="InterPro"/>
</dbReference>
<dbReference type="EMBL" id="QOZG01000001">
    <property type="protein sequence ID" value="RCS25648.1"/>
    <property type="molecule type" value="Genomic_DNA"/>
</dbReference>
<evidence type="ECO:0000256" key="9">
    <source>
        <dbReference type="SAM" id="SignalP"/>
    </source>
</evidence>
<dbReference type="Proteomes" id="UP000253420">
    <property type="component" value="Unassembled WGS sequence"/>
</dbReference>
<gene>
    <name evidence="11" type="ORF">DUT91_02390</name>
</gene>
<keyword evidence="4" id="KW-0326">Glycosidase</keyword>
<comment type="caution">
    <text evidence="11">The sequence shown here is derived from an EMBL/GenBank/DDBJ whole genome shotgun (WGS) entry which is preliminary data.</text>
</comment>
<sequence length="271" mass="29785">MTILSSIRPFPTVLALFALGMAPVSPLQAQESGLVAGQETGKSFVETFSSLDKKRWYISDGWANGDHQNCTWAADQVKVADGTLSLGFVRKETKDRKHACAEIQTHARFGYGTYEARIKAVKGSGFNTGFFTYIGPTHKQPWDEIDFEFLGKDPSTVQLNSYVNGKGGNEKLVPVPGNADTAFNDYAFVWEKDRLRYYIDGKLVHTVANPAALPTHAQKIYLSLWASDTLTSWLGKFSDPAEPVAAQFTRVAFTAPGDPCQFPESVACSLK</sequence>
<dbReference type="InterPro" id="IPR013320">
    <property type="entry name" value="ConA-like_dom_sf"/>
</dbReference>
<feature type="signal peptide" evidence="9">
    <location>
        <begin position="1"/>
        <end position="29"/>
    </location>
</feature>
<dbReference type="CDD" id="cd02175">
    <property type="entry name" value="GH16_lichenase"/>
    <property type="match status" value="1"/>
</dbReference>
<name>A0A368K8G0_9HYPH</name>
<dbReference type="InterPro" id="IPR008263">
    <property type="entry name" value="GH16_AS"/>
</dbReference>
<dbReference type="GO" id="GO:0005975">
    <property type="term" value="P:carbohydrate metabolic process"/>
    <property type="evidence" value="ECO:0007669"/>
    <property type="project" value="InterPro"/>
</dbReference>
<dbReference type="Gene3D" id="2.60.120.200">
    <property type="match status" value="1"/>
</dbReference>
<evidence type="ECO:0000256" key="5">
    <source>
        <dbReference type="ARBA" id="ARBA00029722"/>
    </source>
</evidence>
<reference evidence="11 12" key="1">
    <citation type="submission" date="2018-07" db="EMBL/GenBank/DDBJ databases">
        <title>The draft genome of Phyllobacterium salinisoli.</title>
        <authorList>
            <person name="Liu L."/>
            <person name="Li L."/>
            <person name="Zhang X."/>
            <person name="Liang L."/>
        </authorList>
    </citation>
    <scope>NUCLEOTIDE SEQUENCE [LARGE SCALE GENOMIC DNA]</scope>
    <source>
        <strain evidence="11 12">LLAN61</strain>
    </source>
</reference>
<evidence type="ECO:0000256" key="4">
    <source>
        <dbReference type="ARBA" id="ARBA00023295"/>
    </source>
</evidence>
<evidence type="ECO:0000313" key="11">
    <source>
        <dbReference type="EMBL" id="RCS25648.1"/>
    </source>
</evidence>
<dbReference type="PRINTS" id="PR00737">
    <property type="entry name" value="GLHYDRLASE16"/>
</dbReference>
<protein>
    <recommendedName>
        <fullName evidence="2">Beta-glucanase</fullName>
    </recommendedName>
    <alternativeName>
        <fullName evidence="7">1,3-1,4-beta-D-glucan 4-glucanohydrolase</fullName>
    </alternativeName>
    <alternativeName>
        <fullName evidence="6">Endo-beta-1,3-1,4 glucanase</fullName>
    </alternativeName>
    <alternativeName>
        <fullName evidence="5">Lichenase</fullName>
    </alternativeName>
</protein>
<dbReference type="PROSITE" id="PS01034">
    <property type="entry name" value="GH16_1"/>
    <property type="match status" value="1"/>
</dbReference>
<evidence type="ECO:0000256" key="2">
    <source>
        <dbReference type="ARBA" id="ARBA00014569"/>
    </source>
</evidence>
<evidence type="ECO:0000256" key="7">
    <source>
        <dbReference type="ARBA" id="ARBA00031665"/>
    </source>
</evidence>
<evidence type="ECO:0000256" key="3">
    <source>
        <dbReference type="ARBA" id="ARBA00022801"/>
    </source>
</evidence>
<accession>A0A368K8G0</accession>
<evidence type="ECO:0000256" key="1">
    <source>
        <dbReference type="ARBA" id="ARBA00006865"/>
    </source>
</evidence>
<dbReference type="InterPro" id="IPR044791">
    <property type="entry name" value="Beta-glucanase/XTH"/>
</dbReference>
<dbReference type="InterPro" id="IPR000757">
    <property type="entry name" value="Beta-glucanase-like"/>
</dbReference>
<feature type="domain" description="GH16" evidence="10">
    <location>
        <begin position="3"/>
        <end position="259"/>
    </location>
</feature>
<organism evidence="11 12">
    <name type="scientific">Phyllobacterium salinisoli</name>
    <dbReference type="NCBI Taxonomy" id="1899321"/>
    <lineage>
        <taxon>Bacteria</taxon>
        <taxon>Pseudomonadati</taxon>
        <taxon>Pseudomonadota</taxon>
        <taxon>Alphaproteobacteria</taxon>
        <taxon>Hyphomicrobiales</taxon>
        <taxon>Phyllobacteriaceae</taxon>
        <taxon>Phyllobacterium</taxon>
    </lineage>
</organism>
<keyword evidence="12" id="KW-1185">Reference proteome</keyword>
<evidence type="ECO:0000256" key="8">
    <source>
        <dbReference type="PIRSR" id="PIRSR608264-1"/>
    </source>
</evidence>
<dbReference type="SUPFAM" id="SSF49899">
    <property type="entry name" value="Concanavalin A-like lectins/glucanases"/>
    <property type="match status" value="1"/>
</dbReference>
<comment type="similarity">
    <text evidence="1">Belongs to the glycosyl hydrolase 16 family.</text>
</comment>
<dbReference type="PROSITE" id="PS51762">
    <property type="entry name" value="GH16_2"/>
    <property type="match status" value="1"/>
</dbReference>
<evidence type="ECO:0000313" key="12">
    <source>
        <dbReference type="Proteomes" id="UP000253420"/>
    </source>
</evidence>
<dbReference type="Pfam" id="PF00722">
    <property type="entry name" value="Glyco_hydro_16"/>
    <property type="match status" value="1"/>
</dbReference>
<proteinExistence type="inferred from homology"/>
<dbReference type="InterPro" id="IPR008264">
    <property type="entry name" value="Beta_glucanase"/>
</dbReference>
<feature type="active site" description="Proton donor" evidence="8">
    <location>
        <position position="148"/>
    </location>
</feature>
<keyword evidence="9" id="KW-0732">Signal</keyword>
<keyword evidence="3" id="KW-0378">Hydrolase</keyword>
<dbReference type="AlphaFoldDB" id="A0A368K8G0"/>
<feature type="chain" id="PRO_5016636403" description="Beta-glucanase" evidence="9">
    <location>
        <begin position="30"/>
        <end position="271"/>
    </location>
</feature>
<evidence type="ECO:0000256" key="6">
    <source>
        <dbReference type="ARBA" id="ARBA00029771"/>
    </source>
</evidence>
<dbReference type="PANTHER" id="PTHR31062">
    <property type="entry name" value="XYLOGLUCAN ENDOTRANSGLUCOSYLASE/HYDROLASE PROTEIN 8-RELATED"/>
    <property type="match status" value="1"/>
</dbReference>